<evidence type="ECO:0000313" key="2">
    <source>
        <dbReference type="Proteomes" id="UP000245720"/>
    </source>
</evidence>
<dbReference type="Proteomes" id="UP000245720">
    <property type="component" value="Unassembled WGS sequence"/>
</dbReference>
<name>A0A315XXQ7_RUMFL</name>
<protein>
    <submittedName>
        <fullName evidence="1">Uncharacterized protein</fullName>
    </submittedName>
</protein>
<dbReference type="EMBL" id="QGDI01000014">
    <property type="protein sequence ID" value="PWJ10380.1"/>
    <property type="molecule type" value="Genomic_DNA"/>
</dbReference>
<evidence type="ECO:0000313" key="1">
    <source>
        <dbReference type="EMBL" id="PWJ10380.1"/>
    </source>
</evidence>
<accession>A0A315XXQ7</accession>
<dbReference type="RefSeq" id="WP_109727706.1">
    <property type="nucleotide sequence ID" value="NZ_QGDI01000014.1"/>
</dbReference>
<sequence length="82" mass="9580">MGMVMKDVGDMPWDERSFLWHGHTFDFPNIRRFAAMLFINPIYIEGIEELIKQCPAPKLMHIFSGILKFLPYSASPDFVRMS</sequence>
<comment type="caution">
    <text evidence="1">The sequence shown here is derived from an EMBL/GenBank/DDBJ whole genome shotgun (WGS) entry which is preliminary data.</text>
</comment>
<reference evidence="1 2" key="1">
    <citation type="submission" date="2018-05" db="EMBL/GenBank/DDBJ databases">
        <title>The Hungate 1000. A catalogue of reference genomes from the rumen microbiome.</title>
        <authorList>
            <person name="Kelly W."/>
        </authorList>
    </citation>
    <scope>NUCLEOTIDE SEQUENCE [LARGE SCALE GENOMIC DNA]</scope>
    <source>
        <strain evidence="1 2">SAb67</strain>
    </source>
</reference>
<dbReference type="OrthoDB" id="333049at2"/>
<organism evidence="1 2">
    <name type="scientific">Ruminococcus flavefaciens</name>
    <dbReference type="NCBI Taxonomy" id="1265"/>
    <lineage>
        <taxon>Bacteria</taxon>
        <taxon>Bacillati</taxon>
        <taxon>Bacillota</taxon>
        <taxon>Clostridia</taxon>
        <taxon>Eubacteriales</taxon>
        <taxon>Oscillospiraceae</taxon>
        <taxon>Ruminococcus</taxon>
    </lineage>
</organism>
<gene>
    <name evidence="1" type="ORF">IE37_03018</name>
</gene>
<proteinExistence type="predicted"/>
<dbReference type="AlphaFoldDB" id="A0A315XXQ7"/>